<dbReference type="Proteomes" id="UP000315280">
    <property type="component" value="Segment"/>
</dbReference>
<evidence type="ECO:0000313" key="2">
    <source>
        <dbReference type="Proteomes" id="UP000315280"/>
    </source>
</evidence>
<proteinExistence type="predicted"/>
<name>A0A516KV07_9CAUD</name>
<evidence type="ECO:0000313" key="1">
    <source>
        <dbReference type="EMBL" id="QDP45523.1"/>
    </source>
</evidence>
<sequence>MAHGMEDLRTLSLDRFCNYVYWMATRNASATDIEKFRARLWRPPKGEVPDDRSPWSQANETGAFQALKAGLGLGAKTSAS</sequence>
<organism evidence="1 2">
    <name type="scientific">Microbacterium phage FuzzBuster</name>
    <dbReference type="NCBI Taxonomy" id="2590935"/>
    <lineage>
        <taxon>Viruses</taxon>
        <taxon>Duplodnaviria</taxon>
        <taxon>Heunggongvirae</taxon>
        <taxon>Uroviricota</taxon>
        <taxon>Caudoviricetes</taxon>
        <taxon>Hodgkinviridae</taxon>
        <taxon>Fuzzbustervirus</taxon>
        <taxon>Fuzzbustervirus fuzzbuster</taxon>
    </lineage>
</organism>
<accession>A0A516KV07</accession>
<protein>
    <submittedName>
        <fullName evidence="1">Uncharacterized protein</fullName>
    </submittedName>
</protein>
<reference evidence="1 2" key="1">
    <citation type="submission" date="2019-06" db="EMBL/GenBank/DDBJ databases">
        <authorList>
            <person name="Austin C.R."/>
            <person name="Baumgardner C.A."/>
            <person name="Baysinger H.J."/>
            <person name="David A.M."/>
            <person name="Folse N.B."/>
            <person name="Gammon C.A."/>
            <person name="Garcia V.M."/>
            <person name="Gobble C.S."/>
            <person name="Herold B.N."/>
            <person name="Huamancondor M.S."/>
            <person name="Matheson G.R."/>
            <person name="Mondragon I."/>
            <person name="Nemes S.A."/>
            <person name="Neri L.M."/>
            <person name="Renaud V.D."/>
            <person name="Rigsbee E.A."/>
            <person name="Rockette B.M."/>
            <person name="Santiago M.R."/>
            <person name="Savage M.D."/>
            <person name="Simpson J.M."/>
            <person name="Slentz J.N."/>
            <person name="Spencer B.G."/>
            <person name="White D.J."/>
            <person name="Yarboro C.B."/>
            <person name="Anderson E.L."/>
            <person name="Wallen J.R."/>
            <person name="Gainey M.D."/>
            <person name="Garlena R.A."/>
            <person name="Russell D.A."/>
            <person name="Pope W.H."/>
            <person name="Jacobs-Sera D."/>
            <person name="Hatfull G.F."/>
        </authorList>
    </citation>
    <scope>NUCLEOTIDE SEQUENCE [LARGE SCALE GENOMIC DNA]</scope>
</reference>
<gene>
    <name evidence="1" type="primary">39</name>
    <name evidence="1" type="ORF">SEA_FUZZBUSTER_39</name>
</gene>
<keyword evidence="2" id="KW-1185">Reference proteome</keyword>
<dbReference type="EMBL" id="MN062720">
    <property type="protein sequence ID" value="QDP45523.1"/>
    <property type="molecule type" value="Genomic_DNA"/>
</dbReference>